<dbReference type="Gene3D" id="3.90.220.20">
    <property type="entry name" value="DNA methylase specificity domains"/>
    <property type="match status" value="2"/>
</dbReference>
<dbReference type="PANTHER" id="PTHR30408:SF12">
    <property type="entry name" value="TYPE I RESTRICTION ENZYME MJAVIII SPECIFICITY SUBUNIT"/>
    <property type="match status" value="1"/>
</dbReference>
<organism evidence="5 6">
    <name type="scientific">Schwartzia succinivorans DSM 10502</name>
    <dbReference type="NCBI Taxonomy" id="1123243"/>
    <lineage>
        <taxon>Bacteria</taxon>
        <taxon>Bacillati</taxon>
        <taxon>Bacillota</taxon>
        <taxon>Negativicutes</taxon>
        <taxon>Selenomonadales</taxon>
        <taxon>Selenomonadaceae</taxon>
        <taxon>Schwartzia</taxon>
    </lineage>
</organism>
<reference evidence="5 6" key="1">
    <citation type="submission" date="2016-11" db="EMBL/GenBank/DDBJ databases">
        <authorList>
            <person name="Jaros S."/>
            <person name="Januszkiewicz K."/>
            <person name="Wedrychowicz H."/>
        </authorList>
    </citation>
    <scope>NUCLEOTIDE SEQUENCE [LARGE SCALE GENOMIC DNA]</scope>
    <source>
        <strain evidence="5 6">DSM 10502</strain>
    </source>
</reference>
<evidence type="ECO:0000313" key="6">
    <source>
        <dbReference type="Proteomes" id="UP000184404"/>
    </source>
</evidence>
<dbReference type="Pfam" id="PF01420">
    <property type="entry name" value="Methylase_S"/>
    <property type="match status" value="2"/>
</dbReference>
<gene>
    <name evidence="5" type="ORF">SAMN02745190_00368</name>
</gene>
<feature type="domain" description="Type I restriction modification DNA specificity" evidence="4">
    <location>
        <begin position="2"/>
        <end position="168"/>
    </location>
</feature>
<dbReference type="STRING" id="1123243.SAMN02745190_00368"/>
<evidence type="ECO:0000313" key="5">
    <source>
        <dbReference type="EMBL" id="SHE39563.1"/>
    </source>
</evidence>
<dbReference type="PANTHER" id="PTHR30408">
    <property type="entry name" value="TYPE-1 RESTRICTION ENZYME ECOKI SPECIFICITY PROTEIN"/>
    <property type="match status" value="1"/>
</dbReference>
<dbReference type="GO" id="GO:0003677">
    <property type="term" value="F:DNA binding"/>
    <property type="evidence" value="ECO:0007669"/>
    <property type="project" value="UniProtKB-KW"/>
</dbReference>
<comment type="similarity">
    <text evidence="1">Belongs to the type-I restriction system S methylase family.</text>
</comment>
<evidence type="ECO:0000256" key="2">
    <source>
        <dbReference type="ARBA" id="ARBA00022747"/>
    </source>
</evidence>
<dbReference type="SUPFAM" id="SSF116734">
    <property type="entry name" value="DNA methylase specificity domain"/>
    <property type="match status" value="2"/>
</dbReference>
<evidence type="ECO:0000256" key="1">
    <source>
        <dbReference type="ARBA" id="ARBA00010923"/>
    </source>
</evidence>
<dbReference type="OrthoDB" id="9811611at2"/>
<dbReference type="InterPro" id="IPR000055">
    <property type="entry name" value="Restrct_endonuc_typeI_TRD"/>
</dbReference>
<dbReference type="RefSeq" id="WP_072934467.1">
    <property type="nucleotide sequence ID" value="NZ_FQUG01000002.1"/>
</dbReference>
<dbReference type="CDD" id="cd17293">
    <property type="entry name" value="RMtype1_S_Ppo21ORF8840P_TRD1-CR1_like"/>
    <property type="match status" value="1"/>
</dbReference>
<dbReference type="InterPro" id="IPR052021">
    <property type="entry name" value="Type-I_RS_S_subunit"/>
</dbReference>
<accession>A0A1M4T4V6</accession>
<evidence type="ECO:0000256" key="3">
    <source>
        <dbReference type="ARBA" id="ARBA00023125"/>
    </source>
</evidence>
<dbReference type="CDD" id="cd17517">
    <property type="entry name" value="RMtype1_S_EcoKI_StySPI-TRD2-CR2_like"/>
    <property type="match status" value="1"/>
</dbReference>
<keyword evidence="6" id="KW-1185">Reference proteome</keyword>
<protein>
    <submittedName>
        <fullName evidence="5">Type I restriction enzyme, S subunit</fullName>
    </submittedName>
</protein>
<name>A0A1M4T4V6_9FIRM</name>
<dbReference type="AlphaFoldDB" id="A0A1M4T4V6"/>
<dbReference type="EMBL" id="FQUG01000002">
    <property type="protein sequence ID" value="SHE39563.1"/>
    <property type="molecule type" value="Genomic_DNA"/>
</dbReference>
<feature type="domain" description="Type I restriction modification DNA specificity" evidence="4">
    <location>
        <begin position="193"/>
        <end position="366"/>
    </location>
</feature>
<proteinExistence type="inferred from homology"/>
<keyword evidence="3" id="KW-0238">DNA-binding</keyword>
<keyword evidence="2" id="KW-0680">Restriction system</keyword>
<dbReference type="Proteomes" id="UP000184404">
    <property type="component" value="Unassembled WGS sequence"/>
</dbReference>
<dbReference type="InterPro" id="IPR044946">
    <property type="entry name" value="Restrct_endonuc_typeI_TRD_sf"/>
</dbReference>
<evidence type="ECO:0000259" key="4">
    <source>
        <dbReference type="Pfam" id="PF01420"/>
    </source>
</evidence>
<dbReference type="GO" id="GO:0009307">
    <property type="term" value="P:DNA restriction-modification system"/>
    <property type="evidence" value="ECO:0007669"/>
    <property type="project" value="UniProtKB-KW"/>
</dbReference>
<sequence>MEIELKKLGKITTGNTPSKKDARYWDSTDICFVKPDGIADEGITLINDSSEYISENARGKARVVSKDAIFVTCIGSIGKVGIADYGDYAFNQQINVIESNEKVLPRYLAYNLLYSKPKLVAIANSPVVPIINKTQFGEFVVNIEEDKTKQAEIISVLDKLTGVIDSRRKELEYFDELIKARFVEFFGDLMKNPLGWPVVTIADVSTFLKSGLSRKLSDDDIGLPVIRSGNIRDGLFIFDDVKYWYIDDPQGANTKDYILDDGDVLVNFINSASQIGKTAIYRDIGRDCIYTTNIFRMKLADNCDEYYYNWFAMSDYYYRHLQNIIQPAVNQASFTTVNFLKLPIPLPSKEKQGEFADFVKQVDKSKVVVQKALDETQKLFDSLMQEYFA</sequence>